<sequence>MLDATGQRADLTGLHQELDPDEVLAADHTHYAVIDIGSNSVRLVVYNDLGRAPLPRFNEKSLCGLGSGLDKTGELAAGPMACTVQAAHRFCAIAEAMGASRIDIIATEAVRRATNGESLIKAIRERTGRDLRLLSGSEEAHFATLGVISGFYRPKGLVGDMGGGSLEVAEALEDRVGERSVSLPLGALPVEAMLEDSAESAKRQIDEVMKGQLPPLLTKPVFYAVGGGWRALARAHMEAVNAPLKVAHGYDVDANDLRSFAKSVWKMTPDKISALPGVPGRRAKTLPAAALVMDRLLKNLRPERVVFSALGLREGWLYSRLSPTLRRRDPLIEGAQAFGLPIARVPAFAPALVRWTESLFPDETAGERRLRLAACALSDMAWADHADVKAHQCFARVVHFPFIGLTHTERVFIAATLHARYGGKPDDACLQPALSLLTPAVQRRAQILGRAMQLGHRFSGSVPGILDMARLRITADAVRLEVAEGSEDVPDSDAVQMRMKQLAKILGVPKTEFAGA</sequence>
<dbReference type="SUPFAM" id="SSF53067">
    <property type="entry name" value="Actin-like ATPase domain"/>
    <property type="match status" value="2"/>
</dbReference>
<feature type="domain" description="Ppx/GppA phosphatase N-terminal" evidence="1">
    <location>
        <begin position="57"/>
        <end position="321"/>
    </location>
</feature>
<evidence type="ECO:0000259" key="1">
    <source>
        <dbReference type="Pfam" id="PF02541"/>
    </source>
</evidence>
<dbReference type="Proteomes" id="UP000595197">
    <property type="component" value="Chromosome"/>
</dbReference>
<evidence type="ECO:0000259" key="2">
    <source>
        <dbReference type="Pfam" id="PF21697"/>
    </source>
</evidence>
<dbReference type="Gene3D" id="3.30.420.40">
    <property type="match status" value="1"/>
</dbReference>
<evidence type="ECO:0000313" key="3">
    <source>
        <dbReference type="EMBL" id="QQP92069.1"/>
    </source>
</evidence>
<dbReference type="CDD" id="cd24052">
    <property type="entry name" value="ASKHA_NBD_HpPPX-GppA-like"/>
    <property type="match status" value="1"/>
</dbReference>
<dbReference type="Gene3D" id="1.10.3210.10">
    <property type="entry name" value="Hypothetical protein af1432"/>
    <property type="match status" value="1"/>
</dbReference>
<dbReference type="PANTHER" id="PTHR30005:SF0">
    <property type="entry name" value="RETROGRADE REGULATION PROTEIN 2"/>
    <property type="match status" value="1"/>
</dbReference>
<accession>A0ABX7BCE1</accession>
<dbReference type="Gene3D" id="3.30.420.150">
    <property type="entry name" value="Exopolyphosphatase. Domain 2"/>
    <property type="match status" value="1"/>
</dbReference>
<dbReference type="InterPro" id="IPR043129">
    <property type="entry name" value="ATPase_NBD"/>
</dbReference>
<protein>
    <submittedName>
        <fullName evidence="3">Ppx/GppA family phosphatase</fullName>
    </submittedName>
</protein>
<gene>
    <name evidence="3" type="ORF">IGS68_13060</name>
</gene>
<reference evidence="3" key="1">
    <citation type="submission" date="2021-02" db="EMBL/GenBank/DDBJ databases">
        <title>Skermanella TT6 skin isolate.</title>
        <authorList>
            <person name="Lee K."/>
            <person name="Ganzorig M."/>
        </authorList>
    </citation>
    <scope>NUCLEOTIDE SEQUENCE</scope>
    <source>
        <strain evidence="3">TT6</strain>
    </source>
</reference>
<dbReference type="EMBL" id="CP067420">
    <property type="protein sequence ID" value="QQP92069.1"/>
    <property type="molecule type" value="Genomic_DNA"/>
</dbReference>
<dbReference type="InterPro" id="IPR050273">
    <property type="entry name" value="GppA/Ppx_hydrolase"/>
</dbReference>
<dbReference type="InterPro" id="IPR003695">
    <property type="entry name" value="Ppx_GppA_N"/>
</dbReference>
<dbReference type="SUPFAM" id="SSF109604">
    <property type="entry name" value="HD-domain/PDEase-like"/>
    <property type="match status" value="1"/>
</dbReference>
<feature type="domain" description="Exopolyphosphatase C-terminal" evidence="2">
    <location>
        <begin position="332"/>
        <end position="507"/>
    </location>
</feature>
<dbReference type="PANTHER" id="PTHR30005">
    <property type="entry name" value="EXOPOLYPHOSPHATASE"/>
    <property type="match status" value="1"/>
</dbReference>
<keyword evidence="4" id="KW-1185">Reference proteome</keyword>
<dbReference type="RefSeq" id="WP_201080615.1">
    <property type="nucleotide sequence ID" value="NZ_CP067420.1"/>
</dbReference>
<organism evidence="3 4">
    <name type="scientific">Skermanella cutis</name>
    <dbReference type="NCBI Taxonomy" id="2775420"/>
    <lineage>
        <taxon>Bacteria</taxon>
        <taxon>Pseudomonadati</taxon>
        <taxon>Pseudomonadota</taxon>
        <taxon>Alphaproteobacteria</taxon>
        <taxon>Rhodospirillales</taxon>
        <taxon>Azospirillaceae</taxon>
        <taxon>Skermanella</taxon>
    </lineage>
</organism>
<evidence type="ECO:0000313" key="4">
    <source>
        <dbReference type="Proteomes" id="UP000595197"/>
    </source>
</evidence>
<dbReference type="Pfam" id="PF02541">
    <property type="entry name" value="Ppx-GppA"/>
    <property type="match status" value="1"/>
</dbReference>
<proteinExistence type="predicted"/>
<dbReference type="InterPro" id="IPR048951">
    <property type="entry name" value="Ppx_C"/>
</dbReference>
<name>A0ABX7BCE1_9PROT</name>
<dbReference type="Pfam" id="PF21697">
    <property type="entry name" value="Ppx_C"/>
    <property type="match status" value="1"/>
</dbReference>